<keyword evidence="1" id="KW-0472">Membrane</keyword>
<dbReference type="Proteomes" id="UP000035704">
    <property type="component" value="Chromosome"/>
</dbReference>
<evidence type="ECO:0000313" key="4">
    <source>
        <dbReference type="Proteomes" id="UP000035704"/>
    </source>
</evidence>
<dbReference type="RefSeq" id="WP_052661576.1">
    <property type="nucleotide sequence ID" value="NZ_CP009687.1"/>
</dbReference>
<dbReference type="AlphaFoldDB" id="A0A0G3WHR0"/>
<feature type="transmembrane region" description="Helical" evidence="1">
    <location>
        <begin position="7"/>
        <end position="26"/>
    </location>
</feature>
<proteinExistence type="predicted"/>
<reference evidence="3 4" key="1">
    <citation type="submission" date="2014-10" db="EMBL/GenBank/DDBJ databases">
        <title>Genome sequence of Clostridium aceticum DSM 1496.</title>
        <authorList>
            <person name="Poehlein A."/>
            <person name="Schiel-Bengelsdorf B."/>
            <person name="Gottschalk G."/>
            <person name="Duerre P."/>
            <person name="Daniel R."/>
        </authorList>
    </citation>
    <scope>NUCLEOTIDE SEQUENCE [LARGE SCALE GENOMIC DNA]</scope>
    <source>
        <strain evidence="3 4">DSM 1496</strain>
    </source>
</reference>
<dbReference type="EMBL" id="CP009687">
    <property type="protein sequence ID" value="AKL96979.1"/>
    <property type="molecule type" value="Genomic_DNA"/>
</dbReference>
<dbReference type="Gene3D" id="2.60.40.4250">
    <property type="match status" value="1"/>
</dbReference>
<keyword evidence="4" id="KW-1185">Reference proteome</keyword>
<keyword evidence="1" id="KW-1133">Transmembrane helix</keyword>
<evidence type="ECO:0000259" key="2">
    <source>
        <dbReference type="Pfam" id="PF17225"/>
    </source>
</evidence>
<dbReference type="STRING" id="84022.CACET_c35480"/>
<dbReference type="KEGG" id="cace:CACET_c35480"/>
<dbReference type="PATRIC" id="fig|84022.6.peg.3623"/>
<organism evidence="3 4">
    <name type="scientific">Clostridium aceticum</name>
    <dbReference type="NCBI Taxonomy" id="84022"/>
    <lineage>
        <taxon>Bacteria</taxon>
        <taxon>Bacillati</taxon>
        <taxon>Bacillota</taxon>
        <taxon>Clostridia</taxon>
        <taxon>Eubacteriales</taxon>
        <taxon>Clostridiaceae</taxon>
        <taxon>Clostridium</taxon>
    </lineage>
</organism>
<evidence type="ECO:0000256" key="1">
    <source>
        <dbReference type="SAM" id="Phobius"/>
    </source>
</evidence>
<evidence type="ECO:0000313" key="3">
    <source>
        <dbReference type="EMBL" id="AKL96979.1"/>
    </source>
</evidence>
<gene>
    <name evidence="3" type="ORF">CACET_c35480</name>
</gene>
<accession>A0A0G3WHR0</accession>
<name>A0A0G3WHR0_9CLOT</name>
<protein>
    <recommendedName>
        <fullName evidence="2">DUF5301 domain-containing protein</fullName>
    </recommendedName>
</protein>
<sequence>MKKIIMFIAIFTSAMIISALILYINFFPLAKPIELPIVNEIYAVEIKKEHIMEKYIDDKEILEILNCFSNAKPTRIITTHERPIISEYYTINFYSKEDRLYTSFVYNENSKWYIEQPYYGVYEIRKGLLDFLPYIEALIQNQNIERELGDLIPMVRVRGMLYLDTGKESDISARCGVMDGKITSTVEPFQKPTKDNQSNFGSGYEYQVVNDNSIDIYMNEKWIRFDDED</sequence>
<dbReference type="Pfam" id="PF17225">
    <property type="entry name" value="DUF5301"/>
    <property type="match status" value="1"/>
</dbReference>
<feature type="domain" description="DUF5301" evidence="2">
    <location>
        <begin position="30"/>
        <end position="123"/>
    </location>
</feature>
<keyword evidence="1" id="KW-0812">Transmembrane</keyword>
<dbReference type="InterPro" id="IPR033782">
    <property type="entry name" value="DUF5301"/>
</dbReference>